<evidence type="ECO:0000313" key="2">
    <source>
        <dbReference type="EMBL" id="AZT91488.1"/>
    </source>
</evidence>
<feature type="transmembrane region" description="Helical" evidence="1">
    <location>
        <begin position="40"/>
        <end position="59"/>
    </location>
</feature>
<sequence>MFAYIKLLKRVENKIISGIVFLIFLLCISQPVRKTGKIDLSLFIGTIYTTFILFMLFAIKSSFFVQSTKLRELYGSISYTSLLFLLPIKRKKIVTLEFISDVIIILIYILFFNIGMLILKVFNLTHSYTFILSFFWIFSIVLVWYSICTILYSLLYFIKNSAFQTIYNTIVNFIIILAAYIPFWFGFRLSEIHKREEKFITNLYTNYKSALIVLFVSIILFLISFIVNKAAIYRREI</sequence>
<dbReference type="KEGG" id="ccha:ELD05_13250"/>
<feature type="transmembrane region" description="Helical" evidence="1">
    <location>
        <begin position="134"/>
        <end position="158"/>
    </location>
</feature>
<dbReference type="AlphaFoldDB" id="A0A3T0D919"/>
<feature type="transmembrane region" description="Helical" evidence="1">
    <location>
        <begin position="207"/>
        <end position="227"/>
    </location>
</feature>
<reference evidence="2 3" key="1">
    <citation type="submission" date="2018-12" db="EMBL/GenBank/DDBJ databases">
        <title>Genome sequence from the cellulolytic species, Caldicellulosiruptor changbaiensis.</title>
        <authorList>
            <person name="Blumer-Schuette S.E."/>
            <person name="Mendoza C."/>
        </authorList>
    </citation>
    <scope>NUCLEOTIDE SEQUENCE [LARGE SCALE GENOMIC DNA]</scope>
    <source>
        <strain evidence="2 3">CBS-Z</strain>
    </source>
</reference>
<feature type="transmembrane region" description="Helical" evidence="1">
    <location>
        <begin position="100"/>
        <end position="122"/>
    </location>
</feature>
<accession>A0A3T0D919</accession>
<name>A0A3T0D919_9FIRM</name>
<feature type="transmembrane region" description="Helical" evidence="1">
    <location>
        <begin position="15"/>
        <end position="33"/>
    </location>
</feature>
<evidence type="ECO:0000313" key="3">
    <source>
        <dbReference type="Proteomes" id="UP000282930"/>
    </source>
</evidence>
<keyword evidence="1" id="KW-0472">Membrane</keyword>
<dbReference type="Proteomes" id="UP000282930">
    <property type="component" value="Chromosome"/>
</dbReference>
<dbReference type="EMBL" id="CP034791">
    <property type="protein sequence ID" value="AZT91488.1"/>
    <property type="molecule type" value="Genomic_DNA"/>
</dbReference>
<gene>
    <name evidence="2" type="ORF">ELD05_13250</name>
</gene>
<proteinExistence type="predicted"/>
<organism evidence="2 3">
    <name type="scientific">Caldicellulosiruptor changbaiensis</name>
    <dbReference type="NCBI Taxonomy" id="1222016"/>
    <lineage>
        <taxon>Bacteria</taxon>
        <taxon>Bacillati</taxon>
        <taxon>Bacillota</taxon>
        <taxon>Bacillota incertae sedis</taxon>
        <taxon>Caldicellulosiruptorales</taxon>
        <taxon>Caldicellulosiruptoraceae</taxon>
        <taxon>Caldicellulosiruptor</taxon>
    </lineage>
</organism>
<protein>
    <submittedName>
        <fullName evidence="2">Uncharacterized protein</fullName>
    </submittedName>
</protein>
<keyword evidence="1" id="KW-1133">Transmembrane helix</keyword>
<keyword evidence="3" id="KW-1185">Reference proteome</keyword>
<evidence type="ECO:0000256" key="1">
    <source>
        <dbReference type="SAM" id="Phobius"/>
    </source>
</evidence>
<keyword evidence="1" id="KW-0812">Transmembrane</keyword>
<feature type="transmembrane region" description="Helical" evidence="1">
    <location>
        <begin position="170"/>
        <end position="187"/>
    </location>
</feature>